<evidence type="ECO:0000313" key="3">
    <source>
        <dbReference type="Proteomes" id="UP000572817"/>
    </source>
</evidence>
<dbReference type="Pfam" id="PF06985">
    <property type="entry name" value="HET"/>
    <property type="match status" value="1"/>
</dbReference>
<reference evidence="2" key="1">
    <citation type="submission" date="2020-04" db="EMBL/GenBank/DDBJ databases">
        <title>Genome Assembly and Annotation of Botryosphaeria dothidea sdau 11-99, a Latent Pathogen of Apple Fruit Ring Rot in China.</title>
        <authorList>
            <person name="Yu C."/>
            <person name="Diao Y."/>
            <person name="Lu Q."/>
            <person name="Zhao J."/>
            <person name="Cui S."/>
            <person name="Peng C."/>
            <person name="He B."/>
            <person name="Liu H."/>
        </authorList>
    </citation>
    <scope>NUCLEOTIDE SEQUENCE [LARGE SCALE GENOMIC DNA]</scope>
    <source>
        <strain evidence="2">Sdau11-99</strain>
    </source>
</reference>
<protein>
    <submittedName>
        <fullName evidence="2">Heterokaryon incompatibility</fullName>
    </submittedName>
</protein>
<dbReference type="Proteomes" id="UP000572817">
    <property type="component" value="Unassembled WGS sequence"/>
</dbReference>
<dbReference type="AlphaFoldDB" id="A0A8H4IV89"/>
<organism evidence="2 3">
    <name type="scientific">Botryosphaeria dothidea</name>
    <dbReference type="NCBI Taxonomy" id="55169"/>
    <lineage>
        <taxon>Eukaryota</taxon>
        <taxon>Fungi</taxon>
        <taxon>Dikarya</taxon>
        <taxon>Ascomycota</taxon>
        <taxon>Pezizomycotina</taxon>
        <taxon>Dothideomycetes</taxon>
        <taxon>Dothideomycetes incertae sedis</taxon>
        <taxon>Botryosphaeriales</taxon>
        <taxon>Botryosphaeriaceae</taxon>
        <taxon>Botryosphaeria</taxon>
    </lineage>
</organism>
<gene>
    <name evidence="2" type="ORF">GTA08_BOTSDO04509</name>
</gene>
<dbReference type="EMBL" id="WWBZ02000022">
    <property type="protein sequence ID" value="KAF4308115.1"/>
    <property type="molecule type" value="Genomic_DNA"/>
</dbReference>
<dbReference type="InterPro" id="IPR010730">
    <property type="entry name" value="HET"/>
</dbReference>
<dbReference type="PANTHER" id="PTHR33112">
    <property type="entry name" value="DOMAIN PROTEIN, PUTATIVE-RELATED"/>
    <property type="match status" value="1"/>
</dbReference>
<feature type="domain" description="Heterokaryon incompatibility" evidence="1">
    <location>
        <begin position="148"/>
        <end position="297"/>
    </location>
</feature>
<proteinExistence type="predicted"/>
<accession>A0A8H4IV89</accession>
<name>A0A8H4IV89_9PEZI</name>
<dbReference type="OrthoDB" id="5362512at2759"/>
<dbReference type="PANTHER" id="PTHR33112:SF8">
    <property type="entry name" value="HETEROKARYON INCOMPATIBILITY DOMAIN-CONTAINING PROTEIN"/>
    <property type="match status" value="1"/>
</dbReference>
<evidence type="ECO:0000313" key="2">
    <source>
        <dbReference type="EMBL" id="KAF4308115.1"/>
    </source>
</evidence>
<keyword evidence="3" id="KW-1185">Reference proteome</keyword>
<evidence type="ECO:0000259" key="1">
    <source>
        <dbReference type="Pfam" id="PF06985"/>
    </source>
</evidence>
<comment type="caution">
    <text evidence="2">The sequence shown here is derived from an EMBL/GenBank/DDBJ whole genome shotgun (WGS) entry which is preliminary data.</text>
</comment>
<sequence>MCQVCELCVLINILIFEDEDAAEKKGSAYRIQLINDGSRPYRFLKISFRNENGKWIDKKIIIACWETLSDPVYAWFRSLGSSTSSEPTFELAASWLSECITEHATCNHVLTLSDQLPTRLVEIESVNMHGDIRARLCYGDSLAPGIAYVTLSHCWGKEKFLTLTSENTTAWAESLPTDKLPQTFRDAMIITSKLGYQYIWIDCLCILQDSEEDWMNEAGKMSEVYQNSIFTISTTASRKAADGCFKPRPPYLFRHADNVGEGAKPSFWSFAPRDLWDLGVESRRKLGLPRRAWALQERVLSRRILHYSSLGVFWECDHLRRSELVPDHSTPRQLAGLIQQLSTTSYETPTAELLRHWAAIIKDYSERQLTYPDRDKLAALSGVAKAFQTQLHDEAYVAGLWNDREDLLRALMWSVLRKAPRPKRPTYRAPSWSWASLDAPVSVPLSCYGHDLVSLVEIRNAHTTPLNRADPLGRVINGTITVVGFCISSLLCSDKEKTRLQLVGEFTKTAQRFWQASHPVARLDYLESAQTPPRKVYCVPWFSYDFMARDKKPRHRISYMLLEHVDQRHQHRNMFRRVGIAESWNFPLTYKWDLVHYKVMTII</sequence>